<protein>
    <submittedName>
        <fullName evidence="2">Tetratricopeptide (TPR) repeat protein</fullName>
    </submittedName>
</protein>
<name>A0ABV2JXG2_9GAMM</name>
<accession>A0ABV2JXG2</accession>
<dbReference type="RefSeq" id="WP_354014908.1">
    <property type="nucleotide sequence ID" value="NZ_JBEPMU010000005.1"/>
</dbReference>
<proteinExistence type="predicted"/>
<dbReference type="Gene3D" id="1.25.40.10">
    <property type="entry name" value="Tetratricopeptide repeat domain"/>
    <property type="match status" value="1"/>
</dbReference>
<comment type="caution">
    <text evidence="2">The sequence shown here is derived from an EMBL/GenBank/DDBJ whole genome shotgun (WGS) entry which is preliminary data.</text>
</comment>
<dbReference type="EMBL" id="JBEPMU010000005">
    <property type="protein sequence ID" value="MET3653518.1"/>
    <property type="molecule type" value="Genomic_DNA"/>
</dbReference>
<keyword evidence="1" id="KW-0812">Transmembrane</keyword>
<evidence type="ECO:0000313" key="2">
    <source>
        <dbReference type="EMBL" id="MET3653518.1"/>
    </source>
</evidence>
<keyword evidence="1" id="KW-0472">Membrane</keyword>
<sequence>MNHTDVRNKDASNQKGNVPRRTVLLATLLAVVAIPFAASRLITPHGGPAPGGQPQQEDSLRYAAFLDAVTKADATTDPLQRCLAYPDLPGSHWNTETTRAYCELRARKTIRLSEIDELLKKGRAAEVDHAFRDYLDEQLKRPGHPGLLDIAFANAGFYKTSGETRRVIDAWKQQDPGSAFAMAASGVQYVDAAQAVRGDDSAAHVGEQQMTDMRRLLMLAREDLDGAVAAVPEMTAVYGSMIHLGGLTGDRKYQQQAAASGLRVDPYNFSIRIQMMNQAQPQWGRRFGGLAQQQENDEADASHNPLLRMVAQNPQVYRAYCDCSANETHRRVEHAIDRNLSSGNLVNLAGSVYGTDPRMAVEIYSEALRFDPTEVDALRWRSQLMIKLGDKQGAIDAVAAASSRFQENSAIATLVANIYRQAGRIQESEETYLAVIERYPEALPAMSELGDLYNHEAHQPEKAKALADTLIAQHPEYPEGYVVRACYLMDHDLPGRYETIHYFIDHYGNQPRFQKPVAQMQTYLARHPEPKGA</sequence>
<dbReference type="InterPro" id="IPR011990">
    <property type="entry name" value="TPR-like_helical_dom_sf"/>
</dbReference>
<keyword evidence="3" id="KW-1185">Reference proteome</keyword>
<feature type="transmembrane region" description="Helical" evidence="1">
    <location>
        <begin position="21"/>
        <end position="38"/>
    </location>
</feature>
<evidence type="ECO:0000313" key="3">
    <source>
        <dbReference type="Proteomes" id="UP001549184"/>
    </source>
</evidence>
<organism evidence="2 3">
    <name type="scientific">Dyella japonica</name>
    <dbReference type="NCBI Taxonomy" id="231455"/>
    <lineage>
        <taxon>Bacteria</taxon>
        <taxon>Pseudomonadati</taxon>
        <taxon>Pseudomonadota</taxon>
        <taxon>Gammaproteobacteria</taxon>
        <taxon>Lysobacterales</taxon>
        <taxon>Rhodanobacteraceae</taxon>
        <taxon>Dyella</taxon>
    </lineage>
</organism>
<reference evidence="2 3" key="1">
    <citation type="submission" date="2024-06" db="EMBL/GenBank/DDBJ databases">
        <title>Sorghum-associated microbial communities from plants grown in Nebraska, USA.</title>
        <authorList>
            <person name="Schachtman D."/>
        </authorList>
    </citation>
    <scope>NUCLEOTIDE SEQUENCE [LARGE SCALE GENOMIC DNA]</scope>
    <source>
        <strain evidence="2 3">1073</strain>
    </source>
</reference>
<dbReference type="Proteomes" id="UP001549184">
    <property type="component" value="Unassembled WGS sequence"/>
</dbReference>
<dbReference type="SUPFAM" id="SSF48452">
    <property type="entry name" value="TPR-like"/>
    <property type="match status" value="1"/>
</dbReference>
<keyword evidence="1" id="KW-1133">Transmembrane helix</keyword>
<evidence type="ECO:0000256" key="1">
    <source>
        <dbReference type="SAM" id="Phobius"/>
    </source>
</evidence>
<gene>
    <name evidence="2" type="ORF">ABIC75_003255</name>
</gene>